<dbReference type="InterPro" id="IPR023828">
    <property type="entry name" value="Peptidase_S8_Ser-AS"/>
</dbReference>
<evidence type="ECO:0000256" key="8">
    <source>
        <dbReference type="SAM" id="SignalP"/>
    </source>
</evidence>
<protein>
    <submittedName>
        <fullName evidence="10">S8 family serine peptidase</fullName>
    </submittedName>
</protein>
<accession>A0ABU4FEX3</accession>
<dbReference type="InterPro" id="IPR050131">
    <property type="entry name" value="Peptidase_S8_subtilisin-like"/>
</dbReference>
<name>A0ABU4FEX3_9ACTN</name>
<dbReference type="PROSITE" id="PS00136">
    <property type="entry name" value="SUBTILASE_ASP"/>
    <property type="match status" value="1"/>
</dbReference>
<dbReference type="InterPro" id="IPR022398">
    <property type="entry name" value="Peptidase_S8_His-AS"/>
</dbReference>
<dbReference type="InterPro" id="IPR000209">
    <property type="entry name" value="Peptidase_S8/S53_dom"/>
</dbReference>
<feature type="active site" description="Charge relay system" evidence="5">
    <location>
        <position position="109"/>
    </location>
</feature>
<keyword evidence="8" id="KW-0732">Signal</keyword>
<dbReference type="SUPFAM" id="SSF52743">
    <property type="entry name" value="Subtilisin-like"/>
    <property type="match status" value="1"/>
</dbReference>
<evidence type="ECO:0000313" key="10">
    <source>
        <dbReference type="EMBL" id="MDV7219127.1"/>
    </source>
</evidence>
<feature type="active site" description="Charge relay system" evidence="5">
    <location>
        <position position="264"/>
    </location>
</feature>
<evidence type="ECO:0000313" key="11">
    <source>
        <dbReference type="Proteomes" id="UP001187346"/>
    </source>
</evidence>
<reference evidence="10 11" key="1">
    <citation type="submission" date="2023-10" db="EMBL/GenBank/DDBJ databases">
        <title>Characterization of rhizosphere-enriched actinobacteria from wheat plants lab-grown on chernevaya soil.</title>
        <authorList>
            <person name="Tikhonova E.N."/>
            <person name="Konopkin A."/>
            <person name="Kravchenko I.K."/>
        </authorList>
    </citation>
    <scope>NUCLEOTIDE SEQUENCE [LARGE SCALE GENOMIC DNA]</scope>
    <source>
        <strain evidence="10 11">RR29</strain>
    </source>
</reference>
<gene>
    <name evidence="10" type="ORF">R5A26_24605</name>
</gene>
<evidence type="ECO:0000256" key="2">
    <source>
        <dbReference type="ARBA" id="ARBA00022670"/>
    </source>
</evidence>
<dbReference type="Proteomes" id="UP001187346">
    <property type="component" value="Unassembled WGS sequence"/>
</dbReference>
<keyword evidence="7" id="KW-0812">Transmembrane</keyword>
<dbReference type="Pfam" id="PF00082">
    <property type="entry name" value="Peptidase_S8"/>
    <property type="match status" value="1"/>
</dbReference>
<evidence type="ECO:0000256" key="1">
    <source>
        <dbReference type="ARBA" id="ARBA00011073"/>
    </source>
</evidence>
<feature type="active site" description="Charge relay system" evidence="5">
    <location>
        <position position="73"/>
    </location>
</feature>
<keyword evidence="7" id="KW-1133">Transmembrane helix</keyword>
<dbReference type="InterPro" id="IPR036852">
    <property type="entry name" value="Peptidase_S8/S53_dom_sf"/>
</dbReference>
<keyword evidence="11" id="KW-1185">Reference proteome</keyword>
<evidence type="ECO:0000256" key="6">
    <source>
        <dbReference type="RuleBase" id="RU003355"/>
    </source>
</evidence>
<dbReference type="PRINTS" id="PR00723">
    <property type="entry name" value="SUBTILISIN"/>
</dbReference>
<keyword evidence="4 5" id="KW-0720">Serine protease</keyword>
<keyword evidence="3 5" id="KW-0378">Hydrolase</keyword>
<feature type="signal peptide" evidence="8">
    <location>
        <begin position="1"/>
        <end position="33"/>
    </location>
</feature>
<feature type="domain" description="Peptidase S8/S53" evidence="9">
    <location>
        <begin position="64"/>
        <end position="316"/>
    </location>
</feature>
<keyword evidence="2 5" id="KW-0645">Protease</keyword>
<dbReference type="Gene3D" id="3.40.50.200">
    <property type="entry name" value="Peptidase S8/S53 domain"/>
    <property type="match status" value="1"/>
</dbReference>
<evidence type="ECO:0000256" key="3">
    <source>
        <dbReference type="ARBA" id="ARBA00022801"/>
    </source>
</evidence>
<feature type="transmembrane region" description="Helical" evidence="7">
    <location>
        <begin position="356"/>
        <end position="376"/>
    </location>
</feature>
<dbReference type="InterPro" id="IPR023827">
    <property type="entry name" value="Peptidase_S8_Asp-AS"/>
</dbReference>
<dbReference type="EMBL" id="JAWMAJ010000084">
    <property type="protein sequence ID" value="MDV7219127.1"/>
    <property type="molecule type" value="Genomic_DNA"/>
</dbReference>
<evidence type="ECO:0000259" key="9">
    <source>
        <dbReference type="Pfam" id="PF00082"/>
    </source>
</evidence>
<keyword evidence="7" id="KW-0472">Membrane</keyword>
<comment type="similarity">
    <text evidence="1 5 6">Belongs to the peptidase S8 family.</text>
</comment>
<organism evidence="10 11">
    <name type="scientific">Streptomyces prunicolor</name>
    <dbReference type="NCBI Taxonomy" id="67348"/>
    <lineage>
        <taxon>Bacteria</taxon>
        <taxon>Bacillati</taxon>
        <taxon>Actinomycetota</taxon>
        <taxon>Actinomycetes</taxon>
        <taxon>Kitasatosporales</taxon>
        <taxon>Streptomycetaceae</taxon>
        <taxon>Streptomyces</taxon>
    </lineage>
</organism>
<dbReference type="PROSITE" id="PS00138">
    <property type="entry name" value="SUBTILASE_SER"/>
    <property type="match status" value="1"/>
</dbReference>
<comment type="caution">
    <text evidence="10">The sequence shown here is derived from an EMBL/GenBank/DDBJ whole genome shotgun (WGS) entry which is preliminary data.</text>
</comment>
<dbReference type="PROSITE" id="PS51892">
    <property type="entry name" value="SUBTILASE"/>
    <property type="match status" value="1"/>
</dbReference>
<dbReference type="PANTHER" id="PTHR43806">
    <property type="entry name" value="PEPTIDASE S8"/>
    <property type="match status" value="1"/>
</dbReference>
<feature type="chain" id="PRO_5047061796" evidence="8">
    <location>
        <begin position="34"/>
        <end position="384"/>
    </location>
</feature>
<proteinExistence type="inferred from homology"/>
<evidence type="ECO:0000256" key="7">
    <source>
        <dbReference type="SAM" id="Phobius"/>
    </source>
</evidence>
<dbReference type="InterPro" id="IPR015500">
    <property type="entry name" value="Peptidase_S8_subtilisin-rel"/>
</dbReference>
<dbReference type="PANTHER" id="PTHR43806:SF11">
    <property type="entry name" value="CEREVISIN-RELATED"/>
    <property type="match status" value="1"/>
</dbReference>
<sequence>MGPQRTGTLRALLYGVLPPLLVLSALSATGASAAPVADVTPLSAEWPLDAQHFDAVKVWGLSRGAGVTVAVVDSGVGASHPDLAGRVLPGTDITRQAANGQIDVSDDSHGTSVAGVIAATGGTRHGMAGLAPASSILPVRISTDGAADPLALAEGIVYAARHGAKVINISMTTDVADPQLRDAVGYAVAHDIVVVAAAGNDGRAGNQVSYPAAFPGVVAVSGTTRENAFWPTSESGSYISLAAPAVGIYSTNNSGGYLTKDGTSYSAPYVSATAALLRAAFPSESAGQIIARLITTADRPTGAGGAHGRDDQLGYGLVNPLKALRAPAPAARTNPLIAAVGGTAAKHARQSAAMPWAVGGIAAAAVAIAAGGLAVLRRRRRRTS</sequence>
<evidence type="ECO:0000256" key="5">
    <source>
        <dbReference type="PROSITE-ProRule" id="PRU01240"/>
    </source>
</evidence>
<dbReference type="PROSITE" id="PS00137">
    <property type="entry name" value="SUBTILASE_HIS"/>
    <property type="match status" value="1"/>
</dbReference>
<evidence type="ECO:0000256" key="4">
    <source>
        <dbReference type="ARBA" id="ARBA00022825"/>
    </source>
</evidence>
<dbReference type="RefSeq" id="WP_317773176.1">
    <property type="nucleotide sequence ID" value="NZ_JAWMAJ010000084.1"/>
</dbReference>